<accession>A0A937DM24</accession>
<evidence type="ECO:0000256" key="10">
    <source>
        <dbReference type="ARBA" id="ARBA00023027"/>
    </source>
</evidence>
<evidence type="ECO:0000256" key="9">
    <source>
        <dbReference type="ARBA" id="ARBA00022989"/>
    </source>
</evidence>
<feature type="transmembrane region" description="Helical" evidence="15">
    <location>
        <begin position="143"/>
        <end position="162"/>
    </location>
</feature>
<evidence type="ECO:0000256" key="3">
    <source>
        <dbReference type="ARBA" id="ARBA00021096"/>
    </source>
</evidence>
<comment type="subcellular location">
    <subcellularLocation>
        <location evidence="1">Endomembrane system</location>
        <topology evidence="1">Multi-pass membrane protein</topology>
    </subcellularLocation>
    <subcellularLocation>
        <location evidence="14">Membrane</location>
        <topology evidence="14">Multi-pass membrane protein</topology>
    </subcellularLocation>
</comment>
<feature type="domain" description="NADH dehydrogenase subunit 5 C-terminal" evidence="18">
    <location>
        <begin position="537"/>
        <end position="662"/>
    </location>
</feature>
<evidence type="ECO:0000256" key="8">
    <source>
        <dbReference type="ARBA" id="ARBA00022982"/>
    </source>
</evidence>
<feature type="transmembrane region" description="Helical" evidence="15">
    <location>
        <begin position="546"/>
        <end position="566"/>
    </location>
</feature>
<evidence type="ECO:0000313" key="19">
    <source>
        <dbReference type="EMBL" id="MBL0849057.1"/>
    </source>
</evidence>
<feature type="transmembrane region" description="Helical" evidence="15">
    <location>
        <begin position="644"/>
        <end position="664"/>
    </location>
</feature>
<evidence type="ECO:0000256" key="15">
    <source>
        <dbReference type="SAM" id="Phobius"/>
    </source>
</evidence>
<evidence type="ECO:0000256" key="7">
    <source>
        <dbReference type="ARBA" id="ARBA00022967"/>
    </source>
</evidence>
<dbReference type="AlphaFoldDB" id="A0A937DM24"/>
<dbReference type="InterPro" id="IPR001750">
    <property type="entry name" value="ND/Mrp_TM"/>
</dbReference>
<evidence type="ECO:0000259" key="16">
    <source>
        <dbReference type="Pfam" id="PF00361"/>
    </source>
</evidence>
<reference evidence="19" key="1">
    <citation type="submission" date="2019-02" db="EMBL/GenBank/DDBJ databases">
        <title>A novel Candidatus Liberibacter species associated with the New Zealand native fuchsia psyllid, Ctenarytaina fuchsiae.</title>
        <authorList>
            <person name="Thompson S.M."/>
            <person name="Jorgensen N."/>
            <person name="David C."/>
            <person name="Bulman S.R."/>
            <person name="Smith G.R."/>
        </authorList>
    </citation>
    <scope>NUCLEOTIDE SEQUENCE</scope>
    <source>
        <strain evidence="19">Oxford</strain>
    </source>
</reference>
<dbReference type="Pfam" id="PF00361">
    <property type="entry name" value="Proton_antipo_M"/>
    <property type="match status" value="1"/>
</dbReference>
<dbReference type="InterPro" id="IPR018393">
    <property type="entry name" value="NADHpl_OxRdtase_5_subgr"/>
</dbReference>
<name>A0A937DM24_9HYPH</name>
<dbReference type="PANTHER" id="PTHR42829">
    <property type="entry name" value="NADH-UBIQUINONE OXIDOREDUCTASE CHAIN 5"/>
    <property type="match status" value="1"/>
</dbReference>
<dbReference type="EMBL" id="SEOL01000005">
    <property type="protein sequence ID" value="MBL0849057.1"/>
    <property type="molecule type" value="Genomic_DNA"/>
</dbReference>
<feature type="transmembrane region" description="Helical" evidence="15">
    <location>
        <begin position="361"/>
        <end position="382"/>
    </location>
</feature>
<feature type="transmembrane region" description="Helical" evidence="15">
    <location>
        <begin position="444"/>
        <end position="471"/>
    </location>
</feature>
<keyword evidence="6 14" id="KW-0812">Transmembrane</keyword>
<dbReference type="GO" id="GO:0012505">
    <property type="term" value="C:endomembrane system"/>
    <property type="evidence" value="ECO:0007669"/>
    <property type="project" value="UniProtKB-SubCell"/>
</dbReference>
<keyword evidence="11" id="KW-0830">Ubiquinone</keyword>
<feature type="transmembrane region" description="Helical" evidence="15">
    <location>
        <begin position="333"/>
        <end position="355"/>
    </location>
</feature>
<proteinExistence type="predicted"/>
<dbReference type="Pfam" id="PF06455">
    <property type="entry name" value="NADH5_C"/>
    <property type="match status" value="1"/>
</dbReference>
<evidence type="ECO:0000313" key="20">
    <source>
        <dbReference type="Proteomes" id="UP000736856"/>
    </source>
</evidence>
<evidence type="ECO:0000256" key="5">
    <source>
        <dbReference type="ARBA" id="ARBA00022660"/>
    </source>
</evidence>
<feature type="domain" description="NADH-Ubiquinone oxidoreductase (complex I) chain 5 N-terminal" evidence="17">
    <location>
        <begin position="71"/>
        <end position="121"/>
    </location>
</feature>
<evidence type="ECO:0000256" key="4">
    <source>
        <dbReference type="ARBA" id="ARBA00022448"/>
    </source>
</evidence>
<evidence type="ECO:0000256" key="13">
    <source>
        <dbReference type="ARBA" id="ARBA00049551"/>
    </source>
</evidence>
<keyword evidence="7" id="KW-1278">Translocase</keyword>
<dbReference type="NCBIfam" id="TIGR01974">
    <property type="entry name" value="NDH_I_L"/>
    <property type="match status" value="1"/>
</dbReference>
<feature type="transmembrane region" description="Helical" evidence="15">
    <location>
        <begin position="33"/>
        <end position="51"/>
    </location>
</feature>
<feature type="transmembrane region" description="Helical" evidence="15">
    <location>
        <begin position="394"/>
        <end position="417"/>
    </location>
</feature>
<keyword evidence="8" id="KW-0249">Electron transport</keyword>
<evidence type="ECO:0000256" key="1">
    <source>
        <dbReference type="ARBA" id="ARBA00004127"/>
    </source>
</evidence>
<feature type="transmembrane region" description="Helical" evidence="15">
    <location>
        <begin position="174"/>
        <end position="196"/>
    </location>
</feature>
<dbReference type="GO" id="GO:0016020">
    <property type="term" value="C:membrane"/>
    <property type="evidence" value="ECO:0007669"/>
    <property type="project" value="UniProtKB-SubCell"/>
</dbReference>
<dbReference type="NCBIfam" id="NF005141">
    <property type="entry name" value="PRK06590.1"/>
    <property type="match status" value="1"/>
</dbReference>
<feature type="transmembrane region" description="Helical" evidence="15">
    <location>
        <begin position="120"/>
        <end position="137"/>
    </location>
</feature>
<evidence type="ECO:0000256" key="12">
    <source>
        <dbReference type="ARBA" id="ARBA00023136"/>
    </source>
</evidence>
<keyword evidence="4" id="KW-0813">Transport</keyword>
<dbReference type="GO" id="GO:0042773">
    <property type="term" value="P:ATP synthesis coupled electron transport"/>
    <property type="evidence" value="ECO:0007669"/>
    <property type="project" value="InterPro"/>
</dbReference>
<evidence type="ECO:0000256" key="11">
    <source>
        <dbReference type="ARBA" id="ARBA00023075"/>
    </source>
</evidence>
<feature type="transmembrane region" description="Helical" evidence="15">
    <location>
        <begin position="277"/>
        <end position="295"/>
    </location>
</feature>
<comment type="caution">
    <text evidence="19">The sequence shown here is derived from an EMBL/GenBank/DDBJ whole genome shotgun (WGS) entry which is preliminary data.</text>
</comment>
<comment type="catalytic activity">
    <reaction evidence="13">
        <text>a ubiquinone + NADH + 5 H(+)(in) = a ubiquinol + NAD(+) + 4 H(+)(out)</text>
        <dbReference type="Rhea" id="RHEA:29091"/>
        <dbReference type="Rhea" id="RHEA-COMP:9565"/>
        <dbReference type="Rhea" id="RHEA-COMP:9566"/>
        <dbReference type="ChEBI" id="CHEBI:15378"/>
        <dbReference type="ChEBI" id="CHEBI:16389"/>
        <dbReference type="ChEBI" id="CHEBI:17976"/>
        <dbReference type="ChEBI" id="CHEBI:57540"/>
        <dbReference type="ChEBI" id="CHEBI:57945"/>
        <dbReference type="EC" id="7.1.1.2"/>
    </reaction>
</comment>
<feature type="transmembrane region" description="Helical" evidence="15">
    <location>
        <begin position="492"/>
        <end position="512"/>
    </location>
</feature>
<keyword evidence="10" id="KW-0520">NAD</keyword>
<keyword evidence="12 15" id="KW-0472">Membrane</keyword>
<gene>
    <name evidence="19" type="ORF">EU981_03105</name>
</gene>
<dbReference type="InterPro" id="IPR001516">
    <property type="entry name" value="Proton_antipo_N"/>
</dbReference>
<dbReference type="PRINTS" id="PR01434">
    <property type="entry name" value="NADHDHGNASE5"/>
</dbReference>
<dbReference type="PRINTS" id="PR01435">
    <property type="entry name" value="NPOXDRDTASE5"/>
</dbReference>
<feature type="domain" description="NADH:quinone oxidoreductase/Mrp antiporter transmembrane" evidence="16">
    <location>
        <begin position="137"/>
        <end position="456"/>
    </location>
</feature>
<keyword evidence="5" id="KW-0679">Respiratory chain</keyword>
<dbReference type="Pfam" id="PF00662">
    <property type="entry name" value="Proton_antipo_N"/>
    <property type="match status" value="1"/>
</dbReference>
<dbReference type="EC" id="7.1.1.2" evidence="2"/>
<feature type="transmembrane region" description="Helical" evidence="15">
    <location>
        <begin position="240"/>
        <end position="265"/>
    </location>
</feature>
<feature type="transmembrane region" description="Helical" evidence="15">
    <location>
        <begin position="88"/>
        <end position="108"/>
    </location>
</feature>
<feature type="transmembrane region" description="Helical" evidence="15">
    <location>
        <begin position="6"/>
        <end position="26"/>
    </location>
</feature>
<feature type="transmembrane region" description="Helical" evidence="15">
    <location>
        <begin position="301"/>
        <end position="326"/>
    </location>
</feature>
<evidence type="ECO:0000256" key="2">
    <source>
        <dbReference type="ARBA" id="ARBA00012944"/>
    </source>
</evidence>
<dbReference type="Proteomes" id="UP000736856">
    <property type="component" value="Unassembled WGS sequence"/>
</dbReference>
<dbReference type="InterPro" id="IPR003945">
    <property type="entry name" value="NU5C-like"/>
</dbReference>
<keyword evidence="9 15" id="KW-1133">Transmembrane helix</keyword>
<sequence>MAMIYESIVFLPLIGAVFSGFFSRWIGKRFPEICTSGIMVIVALLSWYVFYEIGFKNINEFQVIKHQILHWIQFDSIDVYWGLRIDTLTSVMFVVISSISAVVHVYSIGYMHDDPHRRRFFCYLSFFTFAMLVLVSSDNLLQMFFGWEGVGLASYLLIGFWFSKQSALQASMKAFIVNRIGDLGLILAISAIIYLFDTVEFDSIFQKASDYWKIENSTGAGIISHKNLIFFGMEAHPHTAITIICFLFFLGAMGKSAQFLLHVWLPDAMEGPTPVSALIHAATMVTAGVFLVARMSPLFELAPLILDFMVIIGAMTAFFAATVGLVQHDIKRVIAYSTCSQLGYMFVALGCGAYGASIFHLFTHAFFKSLLFLGAGSVIHGLSGEQDMRRMGGLYKHLPITCLMMFFGNLALTGFGIPESEFGFSGFFSKDIILEVAYVSSHRFIAFFPLLVAAFFTSFYSWRLMFLTFFGKMRIDKNIAHKPHDSPKVMQIPLCFLVIGSVFFGFIFRDFFFGHEYASFWKGALFSAPQNHILKAYHTVPLWVKYAPFVAFVMGFFIAFVMYIVFPTFPQKLAKRYSGFYHFLQNAWYFDQIYDVLIVRPTMRLGRNLWKVVDSLIDRCGPTGAVVCVRYLVAFSGRLQTGYLYHYAFAMLIGLSMLVIVMLLKGNIS</sequence>
<dbReference type="Gene3D" id="1.20.5.2700">
    <property type="match status" value="1"/>
</dbReference>
<dbReference type="InterPro" id="IPR010934">
    <property type="entry name" value="NADH_DH_su5_C"/>
</dbReference>
<protein>
    <recommendedName>
        <fullName evidence="3">NADH-ubiquinone oxidoreductase chain 5</fullName>
        <ecNumber evidence="2">7.1.1.2</ecNumber>
    </recommendedName>
</protein>
<evidence type="ECO:0000259" key="18">
    <source>
        <dbReference type="Pfam" id="PF06455"/>
    </source>
</evidence>
<dbReference type="PANTHER" id="PTHR42829:SF2">
    <property type="entry name" value="NADH-UBIQUINONE OXIDOREDUCTASE CHAIN 5"/>
    <property type="match status" value="1"/>
</dbReference>
<organism evidence="19 20">
    <name type="scientific">Candidatus Liberibacter ctenarytainae</name>
    <dbReference type="NCBI Taxonomy" id="2020335"/>
    <lineage>
        <taxon>Bacteria</taxon>
        <taxon>Pseudomonadati</taxon>
        <taxon>Pseudomonadota</taxon>
        <taxon>Alphaproteobacteria</taxon>
        <taxon>Hyphomicrobiales</taxon>
        <taxon>Rhizobiaceae</taxon>
        <taxon>Liberibacter</taxon>
    </lineage>
</organism>
<evidence type="ECO:0000259" key="17">
    <source>
        <dbReference type="Pfam" id="PF00662"/>
    </source>
</evidence>
<evidence type="ECO:0000256" key="6">
    <source>
        <dbReference type="ARBA" id="ARBA00022692"/>
    </source>
</evidence>
<dbReference type="GO" id="GO:0008137">
    <property type="term" value="F:NADH dehydrogenase (ubiquinone) activity"/>
    <property type="evidence" value="ECO:0007669"/>
    <property type="project" value="UniProtKB-EC"/>
</dbReference>
<dbReference type="GO" id="GO:0015990">
    <property type="term" value="P:electron transport coupled proton transport"/>
    <property type="evidence" value="ECO:0007669"/>
    <property type="project" value="TreeGrafter"/>
</dbReference>
<dbReference type="GO" id="GO:0003954">
    <property type="term" value="F:NADH dehydrogenase activity"/>
    <property type="evidence" value="ECO:0007669"/>
    <property type="project" value="TreeGrafter"/>
</dbReference>
<evidence type="ECO:0000256" key="14">
    <source>
        <dbReference type="RuleBase" id="RU000320"/>
    </source>
</evidence>